<reference evidence="4" key="1">
    <citation type="submission" date="2012-12" db="EMBL/GenBank/DDBJ databases">
        <authorList>
            <person name="Hellsten U."/>
            <person name="Grimwood J."/>
            <person name="Chapman J.A."/>
            <person name="Shapiro H."/>
            <person name="Aerts A."/>
            <person name="Otillar R.P."/>
            <person name="Terry A.Y."/>
            <person name="Boore J.L."/>
            <person name="Simakov O."/>
            <person name="Marletaz F."/>
            <person name="Cho S.-J."/>
            <person name="Edsinger-Gonzales E."/>
            <person name="Havlak P."/>
            <person name="Kuo D.-H."/>
            <person name="Larsson T."/>
            <person name="Lv J."/>
            <person name="Arendt D."/>
            <person name="Savage R."/>
            <person name="Osoegawa K."/>
            <person name="de Jong P."/>
            <person name="Lindberg D.R."/>
            <person name="Seaver E.C."/>
            <person name="Weisblat D.A."/>
            <person name="Putnam N.H."/>
            <person name="Grigoriev I.V."/>
            <person name="Rokhsar D.S."/>
        </authorList>
    </citation>
    <scope>NUCLEOTIDE SEQUENCE</scope>
</reference>
<gene>
    <name evidence="3" type="primary">20202905</name>
    <name evidence="2" type="ORF">HELRODRAFT_169601</name>
</gene>
<dbReference type="HOGENOM" id="CLU_853303_0_0_1"/>
<feature type="compositionally biased region" description="Polar residues" evidence="1">
    <location>
        <begin position="11"/>
        <end position="25"/>
    </location>
</feature>
<reference evidence="3" key="3">
    <citation type="submission" date="2015-06" db="UniProtKB">
        <authorList>
            <consortium name="EnsemblMetazoa"/>
        </authorList>
    </citation>
    <scope>IDENTIFICATION</scope>
</reference>
<evidence type="ECO:0000313" key="2">
    <source>
        <dbReference type="EMBL" id="ESO07898.1"/>
    </source>
</evidence>
<dbReference type="RefSeq" id="XP_009013687.1">
    <property type="nucleotide sequence ID" value="XM_009015439.1"/>
</dbReference>
<keyword evidence="4" id="KW-1185">Reference proteome</keyword>
<dbReference type="KEGG" id="hro:HELRODRAFT_169601"/>
<sequence length="326" mass="36208">MKFHSKLFASGMQSPDNKLLESNTGSKSPSSITPVPSPTARGLVGFFRRRRKSTSSNNENDYNELEMEATSESVKPKPSPTDKMPGGSSKSKDVYGNYATVSGTGANLLKDMFNKKYRSSVRFSGNFETEKTRKPSHSSPLGTLFKFRSKKDIIKEERSPSPTEVEAALNNNASNNSNDKHHHKPDMHRSRHISIGSDARKFVTPSSSKLGSLMPTSTKVKGFFDSFRQKSSRETTPEVAAMISPTTQNSILGTTIVYAPGGKKKKKFRVTKALEDDPTQFGPNNFIEMYRKNRADSESKRISRIHQLSSSPTFSKAPEIQLSFYS</sequence>
<dbReference type="AlphaFoldDB" id="T1F255"/>
<dbReference type="InParanoid" id="T1F255"/>
<dbReference type="EnsemblMetazoa" id="HelroT169601">
    <property type="protein sequence ID" value="HelroP169601"/>
    <property type="gene ID" value="HelroG169601"/>
</dbReference>
<proteinExistence type="predicted"/>
<accession>T1F255</accession>
<dbReference type="EMBL" id="AMQM01003319">
    <property type="status" value="NOT_ANNOTATED_CDS"/>
    <property type="molecule type" value="Genomic_DNA"/>
</dbReference>
<evidence type="ECO:0000313" key="4">
    <source>
        <dbReference type="Proteomes" id="UP000015101"/>
    </source>
</evidence>
<reference evidence="2 4" key="2">
    <citation type="journal article" date="2013" name="Nature">
        <title>Insights into bilaterian evolution from three spiralian genomes.</title>
        <authorList>
            <person name="Simakov O."/>
            <person name="Marletaz F."/>
            <person name="Cho S.J."/>
            <person name="Edsinger-Gonzales E."/>
            <person name="Havlak P."/>
            <person name="Hellsten U."/>
            <person name="Kuo D.H."/>
            <person name="Larsson T."/>
            <person name="Lv J."/>
            <person name="Arendt D."/>
            <person name="Savage R."/>
            <person name="Osoegawa K."/>
            <person name="de Jong P."/>
            <person name="Grimwood J."/>
            <person name="Chapman J.A."/>
            <person name="Shapiro H."/>
            <person name="Aerts A."/>
            <person name="Otillar R.P."/>
            <person name="Terry A.Y."/>
            <person name="Boore J.L."/>
            <person name="Grigoriev I.V."/>
            <person name="Lindberg D.R."/>
            <person name="Seaver E.C."/>
            <person name="Weisblat D.A."/>
            <person name="Putnam N.H."/>
            <person name="Rokhsar D.S."/>
        </authorList>
    </citation>
    <scope>NUCLEOTIDE SEQUENCE</scope>
</reference>
<feature type="region of interest" description="Disordered" evidence="1">
    <location>
        <begin position="152"/>
        <end position="199"/>
    </location>
</feature>
<organism evidence="3 4">
    <name type="scientific">Helobdella robusta</name>
    <name type="common">Californian leech</name>
    <dbReference type="NCBI Taxonomy" id="6412"/>
    <lineage>
        <taxon>Eukaryota</taxon>
        <taxon>Metazoa</taxon>
        <taxon>Spiralia</taxon>
        <taxon>Lophotrochozoa</taxon>
        <taxon>Annelida</taxon>
        <taxon>Clitellata</taxon>
        <taxon>Hirudinea</taxon>
        <taxon>Rhynchobdellida</taxon>
        <taxon>Glossiphoniidae</taxon>
        <taxon>Helobdella</taxon>
    </lineage>
</organism>
<dbReference type="GeneID" id="20202905"/>
<dbReference type="EMBL" id="KB096134">
    <property type="protein sequence ID" value="ESO07898.1"/>
    <property type="molecule type" value="Genomic_DNA"/>
</dbReference>
<feature type="compositionally biased region" description="Basic residues" evidence="1">
    <location>
        <begin position="180"/>
        <end position="192"/>
    </location>
</feature>
<feature type="region of interest" description="Disordered" evidence="1">
    <location>
        <begin position="1"/>
        <end position="96"/>
    </location>
</feature>
<evidence type="ECO:0000256" key="1">
    <source>
        <dbReference type="SAM" id="MobiDB-lite"/>
    </source>
</evidence>
<feature type="compositionally biased region" description="Low complexity" evidence="1">
    <location>
        <begin position="167"/>
        <end position="177"/>
    </location>
</feature>
<protein>
    <submittedName>
        <fullName evidence="2 3">Uncharacterized protein</fullName>
    </submittedName>
</protein>
<dbReference type="CTD" id="20202905"/>
<name>T1F255_HELRO</name>
<evidence type="ECO:0000313" key="3">
    <source>
        <dbReference type="EnsemblMetazoa" id="HelroP169601"/>
    </source>
</evidence>
<dbReference type="Proteomes" id="UP000015101">
    <property type="component" value="Unassembled WGS sequence"/>
</dbReference>